<dbReference type="PANTHER" id="PTHR15896:SF10">
    <property type="entry name" value="CHROMOSOME UNDETERMINED SCAFFOLD_98, WHOLE GENOME SHOTGUN SEQUENCE"/>
    <property type="match status" value="1"/>
</dbReference>
<keyword evidence="3 10" id="KW-0812">Transmembrane</keyword>
<dbReference type="EMBL" id="NEDP02001165">
    <property type="protein sequence ID" value="OWF53950.1"/>
    <property type="molecule type" value="Genomic_DNA"/>
</dbReference>
<feature type="compositionally biased region" description="Polar residues" evidence="9">
    <location>
        <begin position="363"/>
        <end position="375"/>
    </location>
</feature>
<dbReference type="GO" id="GO:0016020">
    <property type="term" value="C:membrane"/>
    <property type="evidence" value="ECO:0007669"/>
    <property type="project" value="UniProtKB-SubCell"/>
</dbReference>
<evidence type="ECO:0000256" key="9">
    <source>
        <dbReference type="SAM" id="MobiDB-lite"/>
    </source>
</evidence>
<feature type="compositionally biased region" description="Low complexity" evidence="9">
    <location>
        <begin position="321"/>
        <end position="332"/>
    </location>
</feature>
<evidence type="ECO:0000256" key="5">
    <source>
        <dbReference type="ARBA" id="ARBA00022989"/>
    </source>
</evidence>
<feature type="compositionally biased region" description="Polar residues" evidence="9">
    <location>
        <begin position="233"/>
        <end position="253"/>
    </location>
</feature>
<dbReference type="InterPro" id="IPR026139">
    <property type="entry name" value="GOLM1/CASC4"/>
</dbReference>
<evidence type="ECO:0000256" key="4">
    <source>
        <dbReference type="ARBA" id="ARBA00022968"/>
    </source>
</evidence>
<keyword evidence="4" id="KW-0735">Signal-anchor</keyword>
<feature type="compositionally biased region" description="Basic and acidic residues" evidence="9">
    <location>
        <begin position="544"/>
        <end position="558"/>
    </location>
</feature>
<dbReference type="STRING" id="6573.A0A210QYX8"/>
<evidence type="ECO:0000256" key="6">
    <source>
        <dbReference type="ARBA" id="ARBA00023054"/>
    </source>
</evidence>
<accession>A0A210QYX8</accession>
<feature type="transmembrane region" description="Helical" evidence="10">
    <location>
        <begin position="16"/>
        <end position="35"/>
    </location>
</feature>
<evidence type="ECO:0000256" key="7">
    <source>
        <dbReference type="ARBA" id="ARBA00023136"/>
    </source>
</evidence>
<evidence type="ECO:0000256" key="1">
    <source>
        <dbReference type="ARBA" id="ARBA00004606"/>
    </source>
</evidence>
<keyword evidence="6 8" id="KW-0175">Coiled coil</keyword>
<feature type="compositionally biased region" description="Basic and acidic residues" evidence="9">
    <location>
        <begin position="568"/>
        <end position="603"/>
    </location>
</feature>
<feature type="region of interest" description="Disordered" evidence="9">
    <location>
        <begin position="308"/>
        <end position="375"/>
    </location>
</feature>
<keyword evidence="12" id="KW-1185">Reference proteome</keyword>
<feature type="compositionally biased region" description="Polar residues" evidence="9">
    <location>
        <begin position="505"/>
        <end position="527"/>
    </location>
</feature>
<feature type="compositionally biased region" description="Polar residues" evidence="9">
    <location>
        <begin position="199"/>
        <end position="223"/>
    </location>
</feature>
<reference evidence="11 12" key="1">
    <citation type="journal article" date="2017" name="Nat. Ecol. Evol.">
        <title>Scallop genome provides insights into evolution of bilaterian karyotype and development.</title>
        <authorList>
            <person name="Wang S."/>
            <person name="Zhang J."/>
            <person name="Jiao W."/>
            <person name="Li J."/>
            <person name="Xun X."/>
            <person name="Sun Y."/>
            <person name="Guo X."/>
            <person name="Huan P."/>
            <person name="Dong B."/>
            <person name="Zhang L."/>
            <person name="Hu X."/>
            <person name="Sun X."/>
            <person name="Wang J."/>
            <person name="Zhao C."/>
            <person name="Wang Y."/>
            <person name="Wang D."/>
            <person name="Huang X."/>
            <person name="Wang R."/>
            <person name="Lv J."/>
            <person name="Li Y."/>
            <person name="Zhang Z."/>
            <person name="Liu B."/>
            <person name="Lu W."/>
            <person name="Hui Y."/>
            <person name="Liang J."/>
            <person name="Zhou Z."/>
            <person name="Hou R."/>
            <person name="Li X."/>
            <person name="Liu Y."/>
            <person name="Li H."/>
            <person name="Ning X."/>
            <person name="Lin Y."/>
            <person name="Zhao L."/>
            <person name="Xing Q."/>
            <person name="Dou J."/>
            <person name="Li Y."/>
            <person name="Mao J."/>
            <person name="Guo H."/>
            <person name="Dou H."/>
            <person name="Li T."/>
            <person name="Mu C."/>
            <person name="Jiang W."/>
            <person name="Fu Q."/>
            <person name="Fu X."/>
            <person name="Miao Y."/>
            <person name="Liu J."/>
            <person name="Yu Q."/>
            <person name="Li R."/>
            <person name="Liao H."/>
            <person name="Li X."/>
            <person name="Kong Y."/>
            <person name="Jiang Z."/>
            <person name="Chourrout D."/>
            <person name="Li R."/>
            <person name="Bao Z."/>
        </authorList>
    </citation>
    <scope>NUCLEOTIDE SEQUENCE [LARGE SCALE GENOMIC DNA]</scope>
    <source>
        <strain evidence="11 12">PY_sf001</strain>
    </source>
</reference>
<dbReference type="PRINTS" id="PR02084">
    <property type="entry name" value="GOLM1CASC4"/>
</dbReference>
<evidence type="ECO:0000313" key="11">
    <source>
        <dbReference type="EMBL" id="OWF53950.1"/>
    </source>
</evidence>
<comment type="subcellular location">
    <subcellularLocation>
        <location evidence="1">Membrane</location>
        <topology evidence="1">Single-pass type II membrane protein</topology>
    </subcellularLocation>
</comment>
<organism evidence="11 12">
    <name type="scientific">Mizuhopecten yessoensis</name>
    <name type="common">Japanese scallop</name>
    <name type="synonym">Patinopecten yessoensis</name>
    <dbReference type="NCBI Taxonomy" id="6573"/>
    <lineage>
        <taxon>Eukaryota</taxon>
        <taxon>Metazoa</taxon>
        <taxon>Spiralia</taxon>
        <taxon>Lophotrochozoa</taxon>
        <taxon>Mollusca</taxon>
        <taxon>Bivalvia</taxon>
        <taxon>Autobranchia</taxon>
        <taxon>Pteriomorphia</taxon>
        <taxon>Pectinida</taxon>
        <taxon>Pectinoidea</taxon>
        <taxon>Pectinidae</taxon>
        <taxon>Mizuhopecten</taxon>
    </lineage>
</organism>
<dbReference type="AlphaFoldDB" id="A0A210QYX8"/>
<evidence type="ECO:0000256" key="8">
    <source>
        <dbReference type="SAM" id="Coils"/>
    </source>
</evidence>
<sequence>MSANGRGSMRAQSRSPPFIVIGLSVALVILGANYWNLSSNNSKLAFEVAELQDQVRQVSAKRISAEKKIDSMAESYNRNKETLAQKESDVKSLNGQVEGKLEELQSLGKEKETCQNNLKNCEENSNGIQQELQKVKEEVEQLKKKEQEAATNTQKCDSVCADMRKMIIDAVEKTMGINAVQTLHQAGVDVGEYKDKIGSLSQGQAQQPQKPVVNEANSEQKPAQPQGGEKLDTSINNQPGQGAADPNSQQPSEGNALPQGQIKPQAGQGEANVLPAAQVQPQLNPEPKPLNPDQAAIKPLENLIPSSKQQESNIIPPAQSNPDLPNPQVNQQVPPPGNPPQEQGDPKVPDNHDNNPPADADDQVQQPGQMGATTAKPVTSGIQNLLDKFRNNIVNPIFSNSSSLGVGNFHKSLALKAGEIAKQNFLDNSNQFKKGISNKTLVDQVDPKTADQGQADAKKLGQGQADKKTLGQGQADPREAGKEEVSAEVNPVGQTAGKMVEMSKSKGNSKPKISNQTTAMSNKQMAGQQAAKDKVDYDDYDDGDDKKTGGKGDGKKMEDDYEDDPDVGDNRLKFIPGNEKEVKAADDSIDTLEKKLKNQDQQK</sequence>
<comment type="similarity">
    <text evidence="2">Belongs to the GOLM family.</text>
</comment>
<feature type="compositionally biased region" description="Basic and acidic residues" evidence="9">
    <location>
        <begin position="344"/>
        <end position="353"/>
    </location>
</feature>
<dbReference type="OrthoDB" id="10072022at2759"/>
<proteinExistence type="inferred from homology"/>
<protein>
    <submittedName>
        <fullName evidence="11">Protein casc4</fullName>
    </submittedName>
</protein>
<evidence type="ECO:0000256" key="10">
    <source>
        <dbReference type="SAM" id="Phobius"/>
    </source>
</evidence>
<evidence type="ECO:0000256" key="2">
    <source>
        <dbReference type="ARBA" id="ARBA00007474"/>
    </source>
</evidence>
<feature type="region of interest" description="Disordered" evidence="9">
    <location>
        <begin position="199"/>
        <end position="263"/>
    </location>
</feature>
<evidence type="ECO:0000313" key="12">
    <source>
        <dbReference type="Proteomes" id="UP000242188"/>
    </source>
</evidence>
<evidence type="ECO:0000256" key="3">
    <source>
        <dbReference type="ARBA" id="ARBA00022692"/>
    </source>
</evidence>
<keyword evidence="7 10" id="KW-0472">Membrane</keyword>
<dbReference type="Proteomes" id="UP000242188">
    <property type="component" value="Unassembled WGS sequence"/>
</dbReference>
<feature type="compositionally biased region" description="Basic and acidic residues" evidence="9">
    <location>
        <begin position="476"/>
        <end position="485"/>
    </location>
</feature>
<dbReference type="PANTHER" id="PTHR15896">
    <property type="entry name" value="GOLGI PHOSPHOPROTEIN 2/GP73-RELATED"/>
    <property type="match status" value="1"/>
</dbReference>
<feature type="coiled-coil region" evidence="8">
    <location>
        <begin position="48"/>
        <end position="155"/>
    </location>
</feature>
<dbReference type="Gene3D" id="1.10.287.1490">
    <property type="match status" value="1"/>
</dbReference>
<name>A0A210QYX8_MIZYE</name>
<comment type="caution">
    <text evidence="11">The sequence shown here is derived from an EMBL/GenBank/DDBJ whole genome shotgun (WGS) entry which is preliminary data.</text>
</comment>
<gene>
    <name evidence="11" type="ORF">KP79_PYT15371</name>
</gene>
<keyword evidence="5 10" id="KW-1133">Transmembrane helix</keyword>
<feature type="region of interest" description="Disordered" evidence="9">
    <location>
        <begin position="443"/>
        <end position="603"/>
    </location>
</feature>